<evidence type="ECO:0000256" key="1">
    <source>
        <dbReference type="SAM" id="MobiDB-lite"/>
    </source>
</evidence>
<keyword evidence="2" id="KW-0732">Signal</keyword>
<dbReference type="EMBL" id="JACORT010000001">
    <property type="protein sequence ID" value="MBC5782207.1"/>
    <property type="molecule type" value="Genomic_DNA"/>
</dbReference>
<keyword evidence="4" id="KW-1185">Reference proteome</keyword>
<feature type="chain" id="PRO_5037849020" evidence="2">
    <location>
        <begin position="19"/>
        <end position="180"/>
    </location>
</feature>
<evidence type="ECO:0000313" key="3">
    <source>
        <dbReference type="EMBL" id="MBC5782207.1"/>
    </source>
</evidence>
<evidence type="ECO:0000313" key="4">
    <source>
        <dbReference type="Proteomes" id="UP000608513"/>
    </source>
</evidence>
<dbReference type="Proteomes" id="UP000608513">
    <property type="component" value="Unassembled WGS sequence"/>
</dbReference>
<reference evidence="3" key="1">
    <citation type="submission" date="2020-08" db="EMBL/GenBank/DDBJ databases">
        <title>Ramlibacter sp. USB13 16S ribosomal RNA gene genome sequencing and assembly.</title>
        <authorList>
            <person name="Kang M."/>
        </authorList>
    </citation>
    <scope>NUCLEOTIDE SEQUENCE</scope>
    <source>
        <strain evidence="3">USB13</strain>
    </source>
</reference>
<dbReference type="Gene3D" id="1.25.40.10">
    <property type="entry name" value="Tetratricopeptide repeat domain"/>
    <property type="match status" value="1"/>
</dbReference>
<protein>
    <submittedName>
        <fullName evidence="3">MxaK protein</fullName>
    </submittedName>
</protein>
<organism evidence="3 4">
    <name type="scientific">Ramlibacter cellulosilyticus</name>
    <dbReference type="NCBI Taxonomy" id="2764187"/>
    <lineage>
        <taxon>Bacteria</taxon>
        <taxon>Pseudomonadati</taxon>
        <taxon>Pseudomonadota</taxon>
        <taxon>Betaproteobacteria</taxon>
        <taxon>Burkholderiales</taxon>
        <taxon>Comamonadaceae</taxon>
        <taxon>Ramlibacter</taxon>
    </lineage>
</organism>
<dbReference type="InterPro" id="IPR011990">
    <property type="entry name" value="TPR-like_helical_dom_sf"/>
</dbReference>
<dbReference type="RefSeq" id="WP_187074918.1">
    <property type="nucleotide sequence ID" value="NZ_JACORT010000001.1"/>
</dbReference>
<accession>A0A923MM91</accession>
<proteinExistence type="predicted"/>
<name>A0A923MM91_9BURK</name>
<sequence>MKRRLVHLAFALASAALAVPAVLQAVRLQQAARINEAIARAADPAARPGDFAEARFAHALALARTGGYEAGLAAQKALVQQERGALRTAALYNLGNLHLRQALRKGQAAAVESLPLVELAKQSYRDALRADPGDWDARYNLERALALAPEIDAQAAEEKDPPVGKELTITTAPAMRTDLP</sequence>
<dbReference type="AlphaFoldDB" id="A0A923MM91"/>
<gene>
    <name evidence="3" type="ORF">H8N03_04570</name>
</gene>
<comment type="caution">
    <text evidence="3">The sequence shown here is derived from an EMBL/GenBank/DDBJ whole genome shotgun (WGS) entry which is preliminary data.</text>
</comment>
<feature type="signal peptide" evidence="2">
    <location>
        <begin position="1"/>
        <end position="18"/>
    </location>
</feature>
<dbReference type="SUPFAM" id="SSF48452">
    <property type="entry name" value="TPR-like"/>
    <property type="match status" value="1"/>
</dbReference>
<feature type="region of interest" description="Disordered" evidence="1">
    <location>
        <begin position="153"/>
        <end position="180"/>
    </location>
</feature>
<evidence type="ECO:0000256" key="2">
    <source>
        <dbReference type="SAM" id="SignalP"/>
    </source>
</evidence>